<dbReference type="KEGG" id="abut:Ami103574_12480"/>
<dbReference type="GO" id="GO:0008483">
    <property type="term" value="F:transaminase activity"/>
    <property type="evidence" value="ECO:0007669"/>
    <property type="project" value="UniProtKB-KW"/>
</dbReference>
<dbReference type="CDD" id="cd00609">
    <property type="entry name" value="AAT_like"/>
    <property type="match status" value="1"/>
</dbReference>
<evidence type="ECO:0000259" key="1">
    <source>
        <dbReference type="Pfam" id="PF00155"/>
    </source>
</evidence>
<name>A0A858BY72_9FIRM</name>
<dbReference type="InterPro" id="IPR015421">
    <property type="entry name" value="PyrdxlP-dep_Trfase_major"/>
</dbReference>
<organism evidence="2 3">
    <name type="scientific">Aminipila butyrica</name>
    <dbReference type="NCBI Taxonomy" id="433296"/>
    <lineage>
        <taxon>Bacteria</taxon>
        <taxon>Bacillati</taxon>
        <taxon>Bacillota</taxon>
        <taxon>Clostridia</taxon>
        <taxon>Peptostreptococcales</taxon>
        <taxon>Anaerovoracaceae</taxon>
        <taxon>Aminipila</taxon>
    </lineage>
</organism>
<dbReference type="SUPFAM" id="SSF53383">
    <property type="entry name" value="PLP-dependent transferases"/>
    <property type="match status" value="1"/>
</dbReference>
<dbReference type="PANTHER" id="PTHR43510">
    <property type="entry name" value="AMINOTRANSFERASE FUNCTION, HYPOTHETICAL (EUROFUNG)"/>
    <property type="match status" value="1"/>
</dbReference>
<dbReference type="GO" id="GO:0030170">
    <property type="term" value="F:pyridoxal phosphate binding"/>
    <property type="evidence" value="ECO:0007669"/>
    <property type="project" value="InterPro"/>
</dbReference>
<accession>A0A858BY72</accession>
<protein>
    <submittedName>
        <fullName evidence="2">Aminotransferase class I/II-fold pyridoxal phosphate-dependent enzyme</fullName>
    </submittedName>
</protein>
<dbReference type="EMBL" id="CP048649">
    <property type="protein sequence ID" value="QIB70058.1"/>
    <property type="molecule type" value="Genomic_DNA"/>
</dbReference>
<gene>
    <name evidence="2" type="ORF">Ami103574_12480</name>
</gene>
<proteinExistence type="predicted"/>
<feature type="domain" description="Aminotransferase class I/classII large" evidence="1">
    <location>
        <begin position="52"/>
        <end position="351"/>
    </location>
</feature>
<sequence length="379" mass="42385">MNISKFKVEYWLNPLDDKAEYNLGSSCCQPVTVEQLLEMTGTDKEGFFQEISSMSLHYGYFEGMPRLKKAIAGLYTDAVSEDMILSVHGGTGANSIVCYALCEQGDNVVSILPNYQQYYSIPEAIGVEVRIFTCDAASGYAIDFDKIRAMVDENTKMINLANPNNPTGYTLTKGQLEELVDIAKSVDAYLVCDEIYRGLSDEYMYSICDLYEKGIATSSTSKVFSSAGTRVGWIVTRDLALKDTLMNMRSYHSICEGPINELIAAIVLENKDLFYKRNKNIVEEARAALYEWIKGQPHFKVACDSKSSTSFICYDFDIPALEFAQGLYEEKQVLVCHGACFEQEHSFRIGYGFGDVDYFKGGLARIGEYVKSLEEKGAI</sequence>
<keyword evidence="3" id="KW-1185">Reference proteome</keyword>
<evidence type="ECO:0000313" key="3">
    <source>
        <dbReference type="Proteomes" id="UP000466848"/>
    </source>
</evidence>
<dbReference type="Proteomes" id="UP000466848">
    <property type="component" value="Chromosome"/>
</dbReference>
<dbReference type="Pfam" id="PF00155">
    <property type="entry name" value="Aminotran_1_2"/>
    <property type="match status" value="1"/>
</dbReference>
<dbReference type="Gene3D" id="3.40.640.10">
    <property type="entry name" value="Type I PLP-dependent aspartate aminotransferase-like (Major domain)"/>
    <property type="match status" value="1"/>
</dbReference>
<dbReference type="PANTHER" id="PTHR43510:SF1">
    <property type="entry name" value="AMINOTRANSFERASE FUNCTION, HYPOTHETICAL (EUROFUNG)"/>
    <property type="match status" value="1"/>
</dbReference>
<dbReference type="Gene3D" id="3.90.1150.10">
    <property type="entry name" value="Aspartate Aminotransferase, domain 1"/>
    <property type="match status" value="1"/>
</dbReference>
<dbReference type="InterPro" id="IPR015422">
    <property type="entry name" value="PyrdxlP-dep_Trfase_small"/>
</dbReference>
<reference evidence="2 3" key="1">
    <citation type="submission" date="2020-02" db="EMBL/GenBank/DDBJ databases">
        <authorList>
            <person name="Kim Y.B."/>
            <person name="Roh S.W."/>
        </authorList>
    </citation>
    <scope>NUCLEOTIDE SEQUENCE [LARGE SCALE GENOMIC DNA]</scope>
    <source>
        <strain evidence="2 3">DSM 103574</strain>
    </source>
</reference>
<dbReference type="AlphaFoldDB" id="A0A858BY72"/>
<dbReference type="InterPro" id="IPR015424">
    <property type="entry name" value="PyrdxlP-dep_Trfase"/>
</dbReference>
<evidence type="ECO:0000313" key="2">
    <source>
        <dbReference type="EMBL" id="QIB70058.1"/>
    </source>
</evidence>
<keyword evidence="2" id="KW-0808">Transferase</keyword>
<keyword evidence="2" id="KW-0032">Aminotransferase</keyword>
<dbReference type="RefSeq" id="WP_163067298.1">
    <property type="nucleotide sequence ID" value="NZ_CP048649.1"/>
</dbReference>
<dbReference type="InterPro" id="IPR004839">
    <property type="entry name" value="Aminotransferase_I/II_large"/>
</dbReference>